<reference evidence="3" key="1">
    <citation type="submission" date="2022-11" db="EMBL/GenBank/DDBJ databases">
        <title>Centuries of genome instability and evolution in soft-shell clam transmissible cancer (bioRxiv).</title>
        <authorList>
            <person name="Hart S.F.M."/>
            <person name="Yonemitsu M.A."/>
            <person name="Giersch R.M."/>
            <person name="Beal B.F."/>
            <person name="Arriagada G."/>
            <person name="Davis B.W."/>
            <person name="Ostrander E.A."/>
            <person name="Goff S.P."/>
            <person name="Metzger M.J."/>
        </authorList>
    </citation>
    <scope>NUCLEOTIDE SEQUENCE</scope>
    <source>
        <strain evidence="3">MELC-2E11</strain>
        <tissue evidence="3">Siphon/mantle</tissue>
    </source>
</reference>
<accession>A0ABY7ELL7</accession>
<dbReference type="Gene3D" id="2.20.100.10">
    <property type="entry name" value="Thrombospondin type-1 (TSP1) repeat"/>
    <property type="match status" value="1"/>
</dbReference>
<dbReference type="EMBL" id="CP111018">
    <property type="protein sequence ID" value="WAR09636.1"/>
    <property type="molecule type" value="Genomic_DNA"/>
</dbReference>
<evidence type="ECO:0000313" key="3">
    <source>
        <dbReference type="EMBL" id="WAR09636.1"/>
    </source>
</evidence>
<evidence type="ECO:0000256" key="2">
    <source>
        <dbReference type="ARBA" id="ARBA00023157"/>
    </source>
</evidence>
<sequence length="100" mass="11173">MFIKVSGVNGRDGLFDMAEEIVTGPAFNIVSFLYLVHISWGDWSAWSDCSQSCDRGRKSRHRSCNVPPLFTDGICTGDDTETEECVIHEFCPCEYIALTS</sequence>
<name>A0ABY7ELL7_MYAAR</name>
<dbReference type="PROSITE" id="PS50092">
    <property type="entry name" value="TSP1"/>
    <property type="match status" value="1"/>
</dbReference>
<evidence type="ECO:0000256" key="1">
    <source>
        <dbReference type="ARBA" id="ARBA00022737"/>
    </source>
</evidence>
<dbReference type="InterPro" id="IPR036383">
    <property type="entry name" value="TSP1_rpt_sf"/>
</dbReference>
<dbReference type="InterPro" id="IPR000884">
    <property type="entry name" value="TSP1_rpt"/>
</dbReference>
<dbReference type="PRINTS" id="PR01705">
    <property type="entry name" value="TSP1REPEAT"/>
</dbReference>
<proteinExistence type="predicted"/>
<dbReference type="Pfam" id="PF00090">
    <property type="entry name" value="TSP_1"/>
    <property type="match status" value="1"/>
</dbReference>
<dbReference type="Proteomes" id="UP001164746">
    <property type="component" value="Chromosome 7"/>
</dbReference>
<dbReference type="InterPro" id="IPR052065">
    <property type="entry name" value="Compl_asym_regulator"/>
</dbReference>
<protein>
    <submittedName>
        <fullName evidence="3">AGRB2-like protein</fullName>
    </submittedName>
</protein>
<gene>
    <name evidence="3" type="ORF">MAR_034712</name>
</gene>
<dbReference type="SMART" id="SM00209">
    <property type="entry name" value="TSP1"/>
    <property type="match status" value="1"/>
</dbReference>
<evidence type="ECO:0000313" key="4">
    <source>
        <dbReference type="Proteomes" id="UP001164746"/>
    </source>
</evidence>
<organism evidence="3 4">
    <name type="scientific">Mya arenaria</name>
    <name type="common">Soft-shell clam</name>
    <dbReference type="NCBI Taxonomy" id="6604"/>
    <lineage>
        <taxon>Eukaryota</taxon>
        <taxon>Metazoa</taxon>
        <taxon>Spiralia</taxon>
        <taxon>Lophotrochozoa</taxon>
        <taxon>Mollusca</taxon>
        <taxon>Bivalvia</taxon>
        <taxon>Autobranchia</taxon>
        <taxon>Heteroconchia</taxon>
        <taxon>Euheterodonta</taxon>
        <taxon>Imparidentia</taxon>
        <taxon>Neoheterodontei</taxon>
        <taxon>Myida</taxon>
        <taxon>Myoidea</taxon>
        <taxon>Myidae</taxon>
        <taxon>Mya</taxon>
    </lineage>
</organism>
<dbReference type="PANTHER" id="PTHR22906">
    <property type="entry name" value="PROPERDIN"/>
    <property type="match status" value="1"/>
</dbReference>
<keyword evidence="1" id="KW-0677">Repeat</keyword>
<dbReference type="SUPFAM" id="SSF82895">
    <property type="entry name" value="TSP-1 type 1 repeat"/>
    <property type="match status" value="1"/>
</dbReference>
<keyword evidence="4" id="KW-1185">Reference proteome</keyword>
<keyword evidence="2" id="KW-1015">Disulfide bond</keyword>